<evidence type="ECO:0000256" key="1">
    <source>
        <dbReference type="SAM" id="MobiDB-lite"/>
    </source>
</evidence>
<feature type="region of interest" description="Disordered" evidence="1">
    <location>
        <begin position="53"/>
        <end position="73"/>
    </location>
</feature>
<sequence length="215" mass="22014">MKPLAVKPAAVARIALALCCIVAGVVGYRMLVAASPAPSPRAAFDRLHRDNVGTRPVAGHRAPPSQALGQAASAASASAAAAVPRALADTPTPAPAPTPRDQLAALRAPVSVESANDPFTASSWQPPPPVEAPPPIARPAPPTAPPVPFTYVGELDAKADKPQVFLSNGEQLLIVSPGDVIDGQYRVDSVSASNVVLTYLPLNQTQVVSIPVEGK</sequence>
<dbReference type="AlphaFoldDB" id="A0A103RQV0"/>
<accession>A0A103RQV0</accession>
<gene>
    <name evidence="2" type="ORF">WJ33_17685</name>
</gene>
<proteinExistence type="predicted"/>
<name>A0A103RQV0_9BURK</name>
<feature type="compositionally biased region" description="Low complexity" evidence="1">
    <location>
        <begin position="62"/>
        <end position="73"/>
    </location>
</feature>
<evidence type="ECO:0008006" key="4">
    <source>
        <dbReference type="Google" id="ProtNLM"/>
    </source>
</evidence>
<evidence type="ECO:0000313" key="2">
    <source>
        <dbReference type="EMBL" id="KVG72390.1"/>
    </source>
</evidence>
<dbReference type="EMBL" id="LOXM01000060">
    <property type="protein sequence ID" value="KVG72390.1"/>
    <property type="molecule type" value="Genomic_DNA"/>
</dbReference>
<dbReference type="OrthoDB" id="9182900at2"/>
<comment type="caution">
    <text evidence="2">The sequence shown here is derived from an EMBL/GenBank/DDBJ whole genome shotgun (WGS) entry which is preliminary data.</text>
</comment>
<dbReference type="RefSeq" id="WP_059749879.1">
    <property type="nucleotide sequence ID" value="NZ_CP013414.1"/>
</dbReference>
<dbReference type="Proteomes" id="UP000064029">
    <property type="component" value="Unassembled WGS sequence"/>
</dbReference>
<reference evidence="2 3" key="1">
    <citation type="submission" date="2015-11" db="EMBL/GenBank/DDBJ databases">
        <title>Expanding the genomic diversity of Burkholderia species for the development of highly accurate diagnostics.</title>
        <authorList>
            <person name="Sahl J."/>
            <person name="Keim P."/>
            <person name="Wagner D."/>
        </authorList>
    </citation>
    <scope>NUCLEOTIDE SEQUENCE [LARGE SCALE GENOMIC DNA]</scope>
    <source>
        <strain evidence="2 3">MSMB2036</strain>
    </source>
</reference>
<organism evidence="2 3">
    <name type="scientific">Burkholderia ubonensis</name>
    <dbReference type="NCBI Taxonomy" id="101571"/>
    <lineage>
        <taxon>Bacteria</taxon>
        <taxon>Pseudomonadati</taxon>
        <taxon>Pseudomonadota</taxon>
        <taxon>Betaproteobacteria</taxon>
        <taxon>Burkholderiales</taxon>
        <taxon>Burkholderiaceae</taxon>
        <taxon>Burkholderia</taxon>
        <taxon>Burkholderia cepacia complex</taxon>
    </lineage>
</organism>
<evidence type="ECO:0000313" key="3">
    <source>
        <dbReference type="Proteomes" id="UP000064029"/>
    </source>
</evidence>
<protein>
    <recommendedName>
        <fullName evidence="4">Proline rich protein</fullName>
    </recommendedName>
</protein>